<comment type="caution">
    <text evidence="1">The sequence shown here is derived from an EMBL/GenBank/DDBJ whole genome shotgun (WGS) entry which is preliminary data.</text>
</comment>
<evidence type="ECO:0000313" key="1">
    <source>
        <dbReference type="EMBL" id="KAI4298629.1"/>
    </source>
</evidence>
<name>A0ACB9KMS4_BAUVA</name>
<dbReference type="Proteomes" id="UP000828941">
    <property type="component" value="Chromosome 13"/>
</dbReference>
<accession>A0ACB9KMS4</accession>
<keyword evidence="2" id="KW-1185">Reference proteome</keyword>
<proteinExistence type="predicted"/>
<gene>
    <name evidence="1" type="ORF">L6164_032164</name>
</gene>
<reference evidence="1 2" key="1">
    <citation type="journal article" date="2022" name="DNA Res.">
        <title>Chromosomal-level genome assembly of the orchid tree Bauhinia variegata (Leguminosae; Cercidoideae) supports the allotetraploid origin hypothesis of Bauhinia.</title>
        <authorList>
            <person name="Zhong Y."/>
            <person name="Chen Y."/>
            <person name="Zheng D."/>
            <person name="Pang J."/>
            <person name="Liu Y."/>
            <person name="Luo S."/>
            <person name="Meng S."/>
            <person name="Qian L."/>
            <person name="Wei D."/>
            <person name="Dai S."/>
            <person name="Zhou R."/>
        </authorList>
    </citation>
    <scope>NUCLEOTIDE SEQUENCE [LARGE SCALE GENOMIC DNA]</scope>
    <source>
        <strain evidence="1">BV-YZ2020</strain>
    </source>
</reference>
<organism evidence="1 2">
    <name type="scientific">Bauhinia variegata</name>
    <name type="common">Purple orchid tree</name>
    <name type="synonym">Phanera variegata</name>
    <dbReference type="NCBI Taxonomy" id="167791"/>
    <lineage>
        <taxon>Eukaryota</taxon>
        <taxon>Viridiplantae</taxon>
        <taxon>Streptophyta</taxon>
        <taxon>Embryophyta</taxon>
        <taxon>Tracheophyta</taxon>
        <taxon>Spermatophyta</taxon>
        <taxon>Magnoliopsida</taxon>
        <taxon>eudicotyledons</taxon>
        <taxon>Gunneridae</taxon>
        <taxon>Pentapetalae</taxon>
        <taxon>rosids</taxon>
        <taxon>fabids</taxon>
        <taxon>Fabales</taxon>
        <taxon>Fabaceae</taxon>
        <taxon>Cercidoideae</taxon>
        <taxon>Cercideae</taxon>
        <taxon>Bauhiniinae</taxon>
        <taxon>Bauhinia</taxon>
    </lineage>
</organism>
<sequence>MPIPEYSVICSVFLSLFSLSAFLSKAAPIYSAHYCTDSLTYKPNSTYQSNLRLLLSSLTSNANLGYSFYRNKTGSAAPDVVTGLFLCRGDILTAGCHDCVTAAAKEISHLCPNQTEAIIWYDECMVRYSNGSLNNIVPGTDLMNNKSIANSELDRFNQLLAGLLNSLATKAQNAQDTKFATGEVNLTSTETLYGLVQCTPELSLFDCTMCFRSAIASVPNCCIGKLGVRILLPGCNIRYELYLFYNSTVSLPPASPTVGSERSHRSVVLSFVIPIVVSLALFVLGFISFGGKHVRSMIESWRKGDRATLLQTH</sequence>
<dbReference type="EMBL" id="CM039438">
    <property type="protein sequence ID" value="KAI4298629.1"/>
    <property type="molecule type" value="Genomic_DNA"/>
</dbReference>
<protein>
    <submittedName>
        <fullName evidence="1">Uncharacterized protein</fullName>
    </submittedName>
</protein>
<evidence type="ECO:0000313" key="2">
    <source>
        <dbReference type="Proteomes" id="UP000828941"/>
    </source>
</evidence>